<evidence type="ECO:0000256" key="2">
    <source>
        <dbReference type="ARBA" id="ARBA00022512"/>
    </source>
</evidence>
<accession>A0ABR9AV30</accession>
<dbReference type="SUPFAM" id="SSF52743">
    <property type="entry name" value="Subtilisin-like"/>
    <property type="match status" value="1"/>
</dbReference>
<dbReference type="Pfam" id="PF00395">
    <property type="entry name" value="SLH"/>
    <property type="match status" value="2"/>
</dbReference>
<evidence type="ECO:0000256" key="4">
    <source>
        <dbReference type="ARBA" id="ARBA00022670"/>
    </source>
</evidence>
<protein>
    <submittedName>
        <fullName evidence="13">S8 family serine peptidase</fullName>
    </submittedName>
</protein>
<gene>
    <name evidence="13" type="ORF">IFO66_04400</name>
</gene>
<name>A0ABR9AV30_9BACL</name>
<feature type="active site" description="Charge relay system" evidence="8">
    <location>
        <position position="263"/>
    </location>
</feature>
<dbReference type="InterPro" id="IPR000209">
    <property type="entry name" value="Peptidase_S8/S53_dom"/>
</dbReference>
<dbReference type="InterPro" id="IPR001119">
    <property type="entry name" value="SLH_dom"/>
</dbReference>
<dbReference type="InterPro" id="IPR013783">
    <property type="entry name" value="Ig-like_fold"/>
</dbReference>
<reference evidence="13 14" key="1">
    <citation type="submission" date="2020-09" db="EMBL/GenBank/DDBJ databases">
        <title>Paenibacillus sp. CAU 1523 isolated from sand of Haeundae Beach.</title>
        <authorList>
            <person name="Kim W."/>
        </authorList>
    </citation>
    <scope>NUCLEOTIDE SEQUENCE [LARGE SCALE GENOMIC DNA]</scope>
    <source>
        <strain evidence="13 14">CAU 1523</strain>
    </source>
</reference>
<keyword evidence="5 11" id="KW-0732">Signal</keyword>
<keyword evidence="7 8" id="KW-0720">Serine protease</keyword>
<keyword evidence="14" id="KW-1185">Reference proteome</keyword>
<dbReference type="InterPro" id="IPR023827">
    <property type="entry name" value="Peptidase_S8_Asp-AS"/>
</dbReference>
<feature type="signal peptide" evidence="11">
    <location>
        <begin position="1"/>
        <end position="30"/>
    </location>
</feature>
<dbReference type="SUPFAM" id="SSF49384">
    <property type="entry name" value="Carbohydrate-binding domain"/>
    <property type="match status" value="1"/>
</dbReference>
<evidence type="ECO:0000256" key="10">
    <source>
        <dbReference type="SAM" id="MobiDB-lite"/>
    </source>
</evidence>
<dbReference type="Proteomes" id="UP000634529">
    <property type="component" value="Unassembled WGS sequence"/>
</dbReference>
<keyword evidence="6 8" id="KW-0378">Hydrolase</keyword>
<feature type="domain" description="SLH" evidence="12">
    <location>
        <begin position="1348"/>
        <end position="1412"/>
    </location>
</feature>
<dbReference type="InterPro" id="IPR015500">
    <property type="entry name" value="Peptidase_S8_subtilisin-rel"/>
</dbReference>
<evidence type="ECO:0000259" key="12">
    <source>
        <dbReference type="PROSITE" id="PS51272"/>
    </source>
</evidence>
<evidence type="ECO:0000256" key="8">
    <source>
        <dbReference type="PROSITE-ProRule" id="PRU01240"/>
    </source>
</evidence>
<dbReference type="EMBL" id="JACYTN010000002">
    <property type="protein sequence ID" value="MBD8497539.1"/>
    <property type="molecule type" value="Genomic_DNA"/>
</dbReference>
<dbReference type="PROSITE" id="PS00137">
    <property type="entry name" value="SUBTILASE_HIS"/>
    <property type="match status" value="1"/>
</dbReference>
<organism evidence="13 14">
    <name type="scientific">Paenibacillus arenosi</name>
    <dbReference type="NCBI Taxonomy" id="2774142"/>
    <lineage>
        <taxon>Bacteria</taxon>
        <taxon>Bacillati</taxon>
        <taxon>Bacillota</taxon>
        <taxon>Bacilli</taxon>
        <taxon>Bacillales</taxon>
        <taxon>Paenibacillaceae</taxon>
        <taxon>Paenibacillus</taxon>
    </lineage>
</organism>
<dbReference type="Pfam" id="PF05922">
    <property type="entry name" value="Inhibitor_I9"/>
    <property type="match status" value="1"/>
</dbReference>
<evidence type="ECO:0000256" key="1">
    <source>
        <dbReference type="ARBA" id="ARBA00011073"/>
    </source>
</evidence>
<keyword evidence="3" id="KW-0964">Secreted</keyword>
<dbReference type="InterPro" id="IPR046450">
    <property type="entry name" value="PA_dom_sf"/>
</dbReference>
<evidence type="ECO:0000313" key="13">
    <source>
        <dbReference type="EMBL" id="MBD8497539.1"/>
    </source>
</evidence>
<feature type="domain" description="SLH" evidence="12">
    <location>
        <begin position="1444"/>
        <end position="1505"/>
    </location>
</feature>
<dbReference type="PRINTS" id="PR00723">
    <property type="entry name" value="SUBTILISIN"/>
</dbReference>
<dbReference type="InterPro" id="IPR022398">
    <property type="entry name" value="Peptidase_S8_His-AS"/>
</dbReference>
<dbReference type="CDD" id="cd02133">
    <property type="entry name" value="PA_C5a_like"/>
    <property type="match status" value="1"/>
</dbReference>
<feature type="chain" id="PRO_5046896102" evidence="11">
    <location>
        <begin position="31"/>
        <end position="1505"/>
    </location>
</feature>
<dbReference type="InterPro" id="IPR023828">
    <property type="entry name" value="Peptidase_S8_Ser-AS"/>
</dbReference>
<dbReference type="PROSITE" id="PS00136">
    <property type="entry name" value="SUBTILASE_ASP"/>
    <property type="match status" value="1"/>
</dbReference>
<feature type="region of interest" description="Disordered" evidence="10">
    <location>
        <begin position="231"/>
        <end position="262"/>
    </location>
</feature>
<dbReference type="InterPro" id="IPR050131">
    <property type="entry name" value="Peptidase_S8_subtilisin-like"/>
</dbReference>
<dbReference type="InterPro" id="IPR034213">
    <property type="entry name" value="S8_Vpr-like"/>
</dbReference>
<sequence>MSTTSYRKTLATFMSLTLTASLLFPTFAAAEQAGQPSKLSEIEQIKNLKVTSKLPQDIKLQLSKLEPQNYLPQAYSEGNKPITVIVELQTEPVKVQQTQQHPGILSNGEDTVQQLQVEQAQFKYALQSELNGKINQQFSQVFNGFAIEIKGQQVDDLLKLPGVKAIYPNQTFYSLPFQDDANVNPFMDESTKHIGAPLLWKADVTGKNIKVGVLDTGVDYNHPSLKDAYKGGYDTIDNDNDPYETKPNPAKPPRNGRNVETSHGTHVAGTILGRGNPEIPNYDKGWVRGVAPGADLYAYRVLGEYGSGTTASVIAGIEKAVEQGMDVLNLSLGSPTNFEYTADSVAANNAAIVGVPVVISNGNSGPNGYTVGSPGAAHQAISVGASTPPLKAANFHGVGTTAIHGNIATYEKFLKDNQELEVVFAGLGKTSDFTSKDVKGKLVLISRGEITFAEKALNATAAGAAAVLIHNNADGELSPSVPDPKAVPTFGITKKDGEAIKAKLAAGTTKLTYQTITEQDLVAGFSSRGPALPGYAIKPDILAPGVAIRSSVPAFDGKYEKAYEDNNGTSMAAPHIAGVVALLQEKAEKEQKELNPDLIKSLITNNAVSVKTREGQTYDIASQGAGRVDLPRILKAEAVASVGYITDATKDYVPDDYSTGSVSFGQVNVGAASEKQVTLKDIANKNQVYDVSVETISGSPDVTVTADQAQVNLSAGAQASFKLTLNVPAKAAKGVYEGAILLKETTSNHTLRLPYSAYVGDDYVLPSVPTVTPSKLYFSPNGDGVQDVIDVEYGVAEKVNQLAISVVDAVYNEQGTIVESNGSVNKGYYEFSKWNGTVKKDNASVSLKDGFYYLVPKVDSKLLLNARSELIVDNTAPVYTLNKPGVDPAKPTHGTISGTIDSDLLIDLLPATEPLKNIIGVQVAAINPDGSASFIAGTVYDNGDFTIDVPLKYGTNVLGLFVHDLAGNGLTNPQIIQFDYAPNSPAVGAVSTASEVKVGDTFRVDVKVTATEAVYAANFSVLYDKKFELELSNIQQSVTLATYQQQHNPGVPLSIQSNIVDFGPNKKRLDYAVSLSNGAAKGVDNLVSLTFKAKEAGTYLFDVQNIKLLSSANKVEAAVPFAPILVKVVKPTPVKPNPGNNNSFSGYFPSAPAGTKLKAGTLTESTKDSKKNAILAVEDSVIKAQLDNKDVKQVQLDVSDVDFTKYEQVELQLSSSIVKALIDSKKTLRVNGTTVDIQAYNETLSELADKDGIKFIISQKNAPSTSAVAGVKQAAPTLKFATNKQTWKAPLLVGLKIDAAVAKDPRKVGVYDATYSDKLTYLNAGFKPATGYLHLNVDTSGSIFTLGSYEKSFSDLAKHWAKDRIEVLAAHHLIAGKTTPNTFKPNDNVNQAEWLSLLDRLLGSTLKWNDRAKEKGAFTNLTREQVAVLLVQALKVDLKSTTKKLTFKDSNKISADAQAAIAYAVEQGFIRGTDKNLFNPKALVTRAEAAAILHRVLEHLQHQHK</sequence>
<evidence type="ECO:0000256" key="6">
    <source>
        <dbReference type="ARBA" id="ARBA00022801"/>
    </source>
</evidence>
<comment type="similarity">
    <text evidence="1 8 9">Belongs to the peptidase S8 family.</text>
</comment>
<dbReference type="PANTHER" id="PTHR43806:SF65">
    <property type="entry name" value="SERINE PROTEASE APRX"/>
    <property type="match status" value="1"/>
</dbReference>
<evidence type="ECO:0000256" key="9">
    <source>
        <dbReference type="RuleBase" id="RU003355"/>
    </source>
</evidence>
<dbReference type="PROSITE" id="PS00138">
    <property type="entry name" value="SUBTILASE_SER"/>
    <property type="match status" value="1"/>
</dbReference>
<evidence type="ECO:0000256" key="7">
    <source>
        <dbReference type="ARBA" id="ARBA00022825"/>
    </source>
</evidence>
<dbReference type="CDD" id="cd08547">
    <property type="entry name" value="Type_II_cohesin"/>
    <property type="match status" value="1"/>
</dbReference>
<keyword evidence="4 8" id="KW-0645">Protease</keyword>
<comment type="caution">
    <text evidence="13">The sequence shown here is derived from an EMBL/GenBank/DDBJ whole genome shotgun (WGS) entry which is preliminary data.</text>
</comment>
<dbReference type="InterPro" id="IPR036852">
    <property type="entry name" value="Peptidase_S8/S53_dom_sf"/>
</dbReference>
<dbReference type="PROSITE" id="PS51272">
    <property type="entry name" value="SLH"/>
    <property type="match status" value="2"/>
</dbReference>
<dbReference type="CDD" id="cd07474">
    <property type="entry name" value="Peptidases_S8_subtilisin_Vpr-like"/>
    <property type="match status" value="1"/>
</dbReference>
<dbReference type="Pfam" id="PF02225">
    <property type="entry name" value="PA"/>
    <property type="match status" value="1"/>
</dbReference>
<dbReference type="Pfam" id="PF00082">
    <property type="entry name" value="Peptidase_S8"/>
    <property type="match status" value="1"/>
</dbReference>
<dbReference type="RefSeq" id="WP_192023960.1">
    <property type="nucleotide sequence ID" value="NZ_JACYTN010000002.1"/>
</dbReference>
<dbReference type="Gene3D" id="2.60.40.680">
    <property type="match status" value="1"/>
</dbReference>
<proteinExistence type="inferred from homology"/>
<dbReference type="Gene3D" id="3.50.30.30">
    <property type="match status" value="1"/>
</dbReference>
<keyword evidence="2" id="KW-0134">Cell wall</keyword>
<feature type="active site" description="Charge relay system" evidence="8">
    <location>
        <position position="215"/>
    </location>
</feature>
<evidence type="ECO:0000256" key="11">
    <source>
        <dbReference type="SAM" id="SignalP"/>
    </source>
</evidence>
<evidence type="ECO:0000313" key="14">
    <source>
        <dbReference type="Proteomes" id="UP000634529"/>
    </source>
</evidence>
<dbReference type="Gene3D" id="3.40.50.200">
    <property type="entry name" value="Peptidase S8/S53 domain"/>
    <property type="match status" value="1"/>
</dbReference>
<dbReference type="Gene3D" id="2.60.40.10">
    <property type="entry name" value="Immunoglobulins"/>
    <property type="match status" value="1"/>
</dbReference>
<feature type="active site" description="Charge relay system" evidence="8">
    <location>
        <position position="570"/>
    </location>
</feature>
<dbReference type="InterPro" id="IPR010259">
    <property type="entry name" value="S8pro/Inhibitor_I9"/>
</dbReference>
<dbReference type="SUPFAM" id="SSF52025">
    <property type="entry name" value="PA domain"/>
    <property type="match status" value="1"/>
</dbReference>
<dbReference type="PANTHER" id="PTHR43806">
    <property type="entry name" value="PEPTIDASE S8"/>
    <property type="match status" value="1"/>
</dbReference>
<dbReference type="InterPro" id="IPR003137">
    <property type="entry name" value="PA_domain"/>
</dbReference>
<evidence type="ECO:0000256" key="5">
    <source>
        <dbReference type="ARBA" id="ARBA00022729"/>
    </source>
</evidence>
<evidence type="ECO:0000256" key="3">
    <source>
        <dbReference type="ARBA" id="ARBA00022525"/>
    </source>
</evidence>
<dbReference type="PROSITE" id="PS51892">
    <property type="entry name" value="SUBTILASE"/>
    <property type="match status" value="1"/>
</dbReference>
<dbReference type="InterPro" id="IPR008965">
    <property type="entry name" value="CBM2/CBM3_carb-bd_dom_sf"/>
</dbReference>